<dbReference type="InterPro" id="IPR001387">
    <property type="entry name" value="Cro/C1-type_HTH"/>
</dbReference>
<evidence type="ECO:0000259" key="1">
    <source>
        <dbReference type="PROSITE" id="PS50943"/>
    </source>
</evidence>
<keyword evidence="3" id="KW-1185">Reference proteome</keyword>
<organism evidence="2 3">
    <name type="scientific">Vescimonas fastidiosa</name>
    <dbReference type="NCBI Taxonomy" id="2714353"/>
    <lineage>
        <taxon>Bacteria</taxon>
        <taxon>Bacillati</taxon>
        <taxon>Bacillota</taxon>
        <taxon>Clostridia</taxon>
        <taxon>Eubacteriales</taxon>
        <taxon>Oscillospiraceae</taxon>
        <taxon>Vescimonas</taxon>
    </lineage>
</organism>
<geneLocation type="plasmid" evidence="2 3">
    <name>pMM35_01</name>
</geneLocation>
<proteinExistence type="predicted"/>
<dbReference type="RefSeq" id="WP_212821441.1">
    <property type="nucleotide sequence ID" value="NZ_AP023416.1"/>
</dbReference>
<dbReference type="EMBL" id="AP023416">
    <property type="protein sequence ID" value="BCK79706.1"/>
    <property type="molecule type" value="Genomic_DNA"/>
</dbReference>
<protein>
    <submittedName>
        <fullName evidence="2">Transcriptional regulator</fullName>
    </submittedName>
</protein>
<evidence type="ECO:0000313" key="2">
    <source>
        <dbReference type="EMBL" id="BCK79706.1"/>
    </source>
</evidence>
<dbReference type="SMART" id="SM00530">
    <property type="entry name" value="HTH_XRE"/>
    <property type="match status" value="1"/>
</dbReference>
<dbReference type="PROSITE" id="PS50943">
    <property type="entry name" value="HTH_CROC1"/>
    <property type="match status" value="1"/>
</dbReference>
<reference evidence="2" key="1">
    <citation type="submission" date="2020-09" db="EMBL/GenBank/DDBJ databases">
        <title>New species isolated from human feces.</title>
        <authorList>
            <person name="Kitahara M."/>
            <person name="Shigeno Y."/>
            <person name="Shime M."/>
            <person name="Matsumoto Y."/>
            <person name="Nakamura S."/>
            <person name="Motooka D."/>
            <person name="Fukuoka S."/>
            <person name="Nishikawa H."/>
            <person name="Benno Y."/>
        </authorList>
    </citation>
    <scope>NUCLEOTIDE SEQUENCE</scope>
    <source>
        <strain evidence="2">MM35</strain>
        <plasmid evidence="2">pMM35_01</plasmid>
    </source>
</reference>
<name>A0A810Q1K0_9FIRM</name>
<dbReference type="AlphaFoldDB" id="A0A810Q1K0"/>
<feature type="domain" description="HTH cro/C1-type" evidence="1">
    <location>
        <begin position="8"/>
        <end position="62"/>
    </location>
</feature>
<dbReference type="SUPFAM" id="SSF47413">
    <property type="entry name" value="lambda repressor-like DNA-binding domains"/>
    <property type="match status" value="1"/>
</dbReference>
<dbReference type="Proteomes" id="UP000681343">
    <property type="component" value="Plasmid pMM35_01"/>
</dbReference>
<dbReference type="Pfam" id="PF01381">
    <property type="entry name" value="HTH_3"/>
    <property type="match status" value="1"/>
</dbReference>
<dbReference type="KEGG" id="vfa:MM35RIKEN_18980"/>
<keyword evidence="2" id="KW-0614">Plasmid</keyword>
<dbReference type="Gene3D" id="1.10.260.40">
    <property type="entry name" value="lambda repressor-like DNA-binding domains"/>
    <property type="match status" value="1"/>
</dbReference>
<gene>
    <name evidence="2" type="ORF">MM35RIKEN_18980</name>
</gene>
<dbReference type="CDD" id="cd00093">
    <property type="entry name" value="HTH_XRE"/>
    <property type="match status" value="1"/>
</dbReference>
<evidence type="ECO:0000313" key="3">
    <source>
        <dbReference type="Proteomes" id="UP000681343"/>
    </source>
</evidence>
<dbReference type="InterPro" id="IPR010982">
    <property type="entry name" value="Lambda_DNA-bd_dom_sf"/>
</dbReference>
<sequence length="73" mass="8307">MADYTEILRELREDSDLTQAQVAAALGTTQQVYARYEKGINELPVRHLRALCLLYEVSADYILGLPEGLKRPR</sequence>
<dbReference type="GO" id="GO:0003677">
    <property type="term" value="F:DNA binding"/>
    <property type="evidence" value="ECO:0007669"/>
    <property type="project" value="InterPro"/>
</dbReference>
<accession>A0A810Q1K0</accession>